<dbReference type="EMBL" id="CAKXAJ010025303">
    <property type="protein sequence ID" value="CAH2237915.1"/>
    <property type="molecule type" value="Genomic_DNA"/>
</dbReference>
<evidence type="ECO:0000313" key="2">
    <source>
        <dbReference type="EMBL" id="CAH2237915.1"/>
    </source>
</evidence>
<gene>
    <name evidence="2" type="primary">jg18718</name>
    <name evidence="2" type="ORF">PAEG_LOCUS15077</name>
</gene>
<proteinExistence type="predicted"/>
<feature type="region of interest" description="Disordered" evidence="1">
    <location>
        <begin position="1"/>
        <end position="30"/>
    </location>
</feature>
<dbReference type="AlphaFoldDB" id="A0A8S4RMT2"/>
<comment type="caution">
    <text evidence="2">The sequence shown here is derived from an EMBL/GenBank/DDBJ whole genome shotgun (WGS) entry which is preliminary data.</text>
</comment>
<accession>A0A8S4RMT2</accession>
<evidence type="ECO:0000313" key="3">
    <source>
        <dbReference type="Proteomes" id="UP000838756"/>
    </source>
</evidence>
<organism evidence="2 3">
    <name type="scientific">Pararge aegeria aegeria</name>
    <dbReference type="NCBI Taxonomy" id="348720"/>
    <lineage>
        <taxon>Eukaryota</taxon>
        <taxon>Metazoa</taxon>
        <taxon>Ecdysozoa</taxon>
        <taxon>Arthropoda</taxon>
        <taxon>Hexapoda</taxon>
        <taxon>Insecta</taxon>
        <taxon>Pterygota</taxon>
        <taxon>Neoptera</taxon>
        <taxon>Endopterygota</taxon>
        <taxon>Lepidoptera</taxon>
        <taxon>Glossata</taxon>
        <taxon>Ditrysia</taxon>
        <taxon>Papilionoidea</taxon>
        <taxon>Nymphalidae</taxon>
        <taxon>Satyrinae</taxon>
        <taxon>Satyrini</taxon>
        <taxon>Parargina</taxon>
        <taxon>Pararge</taxon>
    </lineage>
</organism>
<evidence type="ECO:0000256" key="1">
    <source>
        <dbReference type="SAM" id="MobiDB-lite"/>
    </source>
</evidence>
<dbReference type="Proteomes" id="UP000838756">
    <property type="component" value="Unassembled WGS sequence"/>
</dbReference>
<reference evidence="2" key="1">
    <citation type="submission" date="2022-03" db="EMBL/GenBank/DDBJ databases">
        <authorList>
            <person name="Lindestad O."/>
        </authorList>
    </citation>
    <scope>NUCLEOTIDE SEQUENCE</scope>
</reference>
<protein>
    <submittedName>
        <fullName evidence="2">Jg18718 protein</fullName>
    </submittedName>
</protein>
<sequence>MGGHIARRTNERSRPRSPRSLNGDLPDERSVGRLEGSRLMKLNEWQAIQDLGIWNSVQKTTTMSRSERPLEDKTIDRCIHGYDSVFGLLLLGASMRRIGKREHRIRTQRRATTEFLAGSSR</sequence>
<keyword evidence="3" id="KW-1185">Reference proteome</keyword>
<name>A0A8S4RMT2_9NEOP</name>